<keyword evidence="2" id="KW-0805">Transcription regulation</keyword>
<dbReference type="EMBL" id="VSSQ01011484">
    <property type="protein sequence ID" value="MPM46936.1"/>
    <property type="molecule type" value="Genomic_DNA"/>
</dbReference>
<dbReference type="GO" id="GO:0046914">
    <property type="term" value="F:transition metal ion binding"/>
    <property type="evidence" value="ECO:0007669"/>
    <property type="project" value="InterPro"/>
</dbReference>
<proteinExistence type="inferred from homology"/>
<protein>
    <recommendedName>
        <fullName evidence="5">HTH dtxR-type domain-containing protein</fullName>
    </recommendedName>
</protein>
<dbReference type="InterPro" id="IPR036388">
    <property type="entry name" value="WH-like_DNA-bd_sf"/>
</dbReference>
<accession>A0A645A1Z6</accession>
<evidence type="ECO:0000256" key="3">
    <source>
        <dbReference type="ARBA" id="ARBA00023125"/>
    </source>
</evidence>
<dbReference type="PANTHER" id="PTHR33238">
    <property type="entry name" value="IRON (METAL) DEPENDENT REPRESSOR, DTXR FAMILY"/>
    <property type="match status" value="1"/>
</dbReference>
<feature type="domain" description="HTH dtxR-type" evidence="5">
    <location>
        <begin position="4"/>
        <end position="65"/>
    </location>
</feature>
<evidence type="ECO:0000313" key="6">
    <source>
        <dbReference type="EMBL" id="MPM46936.1"/>
    </source>
</evidence>
<dbReference type="InterPro" id="IPR050536">
    <property type="entry name" value="DtxR_MntR_Metal-Reg"/>
</dbReference>
<dbReference type="PANTHER" id="PTHR33238:SF7">
    <property type="entry name" value="IRON-DEPENDENT TRANSCRIPTIONAL REGULATOR"/>
    <property type="match status" value="1"/>
</dbReference>
<keyword evidence="3" id="KW-0238">DNA-binding</keyword>
<dbReference type="SUPFAM" id="SSF46785">
    <property type="entry name" value="Winged helix' DNA-binding domain"/>
    <property type="match status" value="1"/>
</dbReference>
<name>A0A645A1Z6_9ZZZZ</name>
<organism evidence="6">
    <name type="scientific">bioreactor metagenome</name>
    <dbReference type="NCBI Taxonomy" id="1076179"/>
    <lineage>
        <taxon>unclassified sequences</taxon>
        <taxon>metagenomes</taxon>
        <taxon>ecological metagenomes</taxon>
    </lineage>
</organism>
<dbReference type="InterPro" id="IPR001367">
    <property type="entry name" value="Fe_dep_repressor"/>
</dbReference>
<dbReference type="Pfam" id="PF02742">
    <property type="entry name" value="Fe_dep_repr_C"/>
    <property type="match status" value="1"/>
</dbReference>
<comment type="caution">
    <text evidence="6">The sequence shown here is derived from an EMBL/GenBank/DDBJ whole genome shotgun (WGS) entry which is preliminary data.</text>
</comment>
<dbReference type="InterPro" id="IPR036390">
    <property type="entry name" value="WH_DNA-bd_sf"/>
</dbReference>
<dbReference type="InterPro" id="IPR022689">
    <property type="entry name" value="Iron_dep_repressor"/>
</dbReference>
<dbReference type="InterPro" id="IPR022687">
    <property type="entry name" value="HTH_DTXR"/>
</dbReference>
<dbReference type="GO" id="GO:0003700">
    <property type="term" value="F:DNA-binding transcription factor activity"/>
    <property type="evidence" value="ECO:0007669"/>
    <property type="project" value="InterPro"/>
</dbReference>
<dbReference type="AlphaFoldDB" id="A0A645A1Z6"/>
<evidence type="ECO:0000256" key="1">
    <source>
        <dbReference type="ARBA" id="ARBA00007871"/>
    </source>
</evidence>
<comment type="similarity">
    <text evidence="1">Belongs to the DtxR/MntR family.</text>
</comment>
<evidence type="ECO:0000259" key="5">
    <source>
        <dbReference type="PROSITE" id="PS50944"/>
    </source>
</evidence>
<evidence type="ECO:0000256" key="2">
    <source>
        <dbReference type="ARBA" id="ARBA00023015"/>
    </source>
</evidence>
<sequence>MSGLTASKEDYIKAIDALSHSGRRAGITEIARHLSVSKASASCAVSRLERMGLAQRCEGRRVTLTEEGEKCVCEVQKRFTVIYRFCTEILHLHWDLSAQEADKLEHLFSDASLRAIMNLLRDSDPEQVQLQQHTERDELAGAYPY</sequence>
<gene>
    <name evidence="6" type="ORF">SDC9_93643</name>
</gene>
<evidence type="ECO:0000256" key="4">
    <source>
        <dbReference type="ARBA" id="ARBA00023163"/>
    </source>
</evidence>
<reference evidence="6" key="1">
    <citation type="submission" date="2019-08" db="EMBL/GenBank/DDBJ databases">
        <authorList>
            <person name="Kucharzyk K."/>
            <person name="Murdoch R.W."/>
            <person name="Higgins S."/>
            <person name="Loffler F."/>
        </authorList>
    </citation>
    <scope>NUCLEOTIDE SEQUENCE</scope>
</reference>
<dbReference type="GO" id="GO:0046983">
    <property type="term" value="F:protein dimerization activity"/>
    <property type="evidence" value="ECO:0007669"/>
    <property type="project" value="InterPro"/>
</dbReference>
<dbReference type="PROSITE" id="PS50944">
    <property type="entry name" value="HTH_DTXR"/>
    <property type="match status" value="1"/>
</dbReference>
<dbReference type="SMART" id="SM00529">
    <property type="entry name" value="HTH_DTXR"/>
    <property type="match status" value="1"/>
</dbReference>
<dbReference type="Gene3D" id="1.10.10.10">
    <property type="entry name" value="Winged helix-like DNA-binding domain superfamily/Winged helix DNA-binding domain"/>
    <property type="match status" value="1"/>
</dbReference>
<dbReference type="GO" id="GO:0003677">
    <property type="term" value="F:DNA binding"/>
    <property type="evidence" value="ECO:0007669"/>
    <property type="project" value="UniProtKB-KW"/>
</dbReference>
<dbReference type="Pfam" id="PF01325">
    <property type="entry name" value="Fe_dep_repress"/>
    <property type="match status" value="1"/>
</dbReference>
<keyword evidence="4" id="KW-0804">Transcription</keyword>